<proteinExistence type="predicted"/>
<evidence type="ECO:0000313" key="2">
    <source>
        <dbReference type="Proteomes" id="UP000028713"/>
    </source>
</evidence>
<sequence>MDRMISTFKIIKDNIVLIDNLNAPPINTFYQKDKKEKDQYGSFMMGADENSLGGQLRDTNLKYFYADIYYNNIDDKIKIKLNKIYFSCKHSAMENEPLCLLPNEIELSRYHIDD</sequence>
<keyword evidence="2" id="KW-1185">Reference proteome</keyword>
<protein>
    <submittedName>
        <fullName evidence="1">Uncharacterized protein</fullName>
    </submittedName>
</protein>
<gene>
    <name evidence="1" type="ORF">IX39_04710</name>
</gene>
<organism evidence="1 2">
    <name type="scientific">Chryseobacterium formosense</name>
    <dbReference type="NCBI Taxonomy" id="236814"/>
    <lineage>
        <taxon>Bacteria</taxon>
        <taxon>Pseudomonadati</taxon>
        <taxon>Bacteroidota</taxon>
        <taxon>Flavobacteriia</taxon>
        <taxon>Flavobacteriales</taxon>
        <taxon>Weeksellaceae</taxon>
        <taxon>Chryseobacterium group</taxon>
        <taxon>Chryseobacterium</taxon>
    </lineage>
</organism>
<reference evidence="1 2" key="1">
    <citation type="submission" date="2014-07" db="EMBL/GenBank/DDBJ databases">
        <title>Genome of Chryseobacterium formosense LMG 24722.</title>
        <authorList>
            <person name="Pipes S.E."/>
            <person name="Stropko S.J."/>
            <person name="Newman J.D."/>
        </authorList>
    </citation>
    <scope>NUCLEOTIDE SEQUENCE [LARGE SCALE GENOMIC DNA]</scope>
    <source>
        <strain evidence="1 2">LMG 24722</strain>
    </source>
</reference>
<dbReference type="EMBL" id="JPRP01000001">
    <property type="protein sequence ID" value="KFE99952.1"/>
    <property type="molecule type" value="Genomic_DNA"/>
</dbReference>
<name>A0A085Z689_9FLAO</name>
<dbReference type="Proteomes" id="UP000028713">
    <property type="component" value="Unassembled WGS sequence"/>
</dbReference>
<dbReference type="AlphaFoldDB" id="A0A085Z689"/>
<evidence type="ECO:0000313" key="1">
    <source>
        <dbReference type="EMBL" id="KFE99952.1"/>
    </source>
</evidence>
<comment type="caution">
    <text evidence="1">The sequence shown here is derived from an EMBL/GenBank/DDBJ whole genome shotgun (WGS) entry which is preliminary data.</text>
</comment>
<dbReference type="RefSeq" id="WP_074958672.1">
    <property type="nucleotide sequence ID" value="NZ_FPAP01000002.1"/>
</dbReference>
<accession>A0A085Z689</accession>